<reference evidence="1" key="1">
    <citation type="submission" date="2020-03" db="EMBL/GenBank/DDBJ databases">
        <title>The deep terrestrial virosphere.</title>
        <authorList>
            <person name="Holmfeldt K."/>
            <person name="Nilsson E."/>
            <person name="Simone D."/>
            <person name="Lopez-Fernandez M."/>
            <person name="Wu X."/>
            <person name="de Brujin I."/>
            <person name="Lundin D."/>
            <person name="Andersson A."/>
            <person name="Bertilsson S."/>
            <person name="Dopson M."/>
        </authorList>
    </citation>
    <scope>NUCLEOTIDE SEQUENCE</scope>
    <source>
        <strain evidence="1">TM448B01980</strain>
    </source>
</reference>
<organism evidence="1">
    <name type="scientific">viral metagenome</name>
    <dbReference type="NCBI Taxonomy" id="1070528"/>
    <lineage>
        <taxon>unclassified sequences</taxon>
        <taxon>metagenomes</taxon>
        <taxon>organismal metagenomes</taxon>
    </lineage>
</organism>
<gene>
    <name evidence="1" type="ORF">TM448B01980_0009</name>
</gene>
<proteinExistence type="predicted"/>
<protein>
    <recommendedName>
        <fullName evidence="2">Transglutaminase domain-containing protein</fullName>
    </recommendedName>
</protein>
<dbReference type="SUPFAM" id="SSF54001">
    <property type="entry name" value="Cysteine proteinases"/>
    <property type="match status" value="1"/>
</dbReference>
<dbReference type="AlphaFoldDB" id="A0A6M3XRI2"/>
<evidence type="ECO:0008006" key="2">
    <source>
        <dbReference type="Google" id="ProtNLM"/>
    </source>
</evidence>
<sequence>MYYAVDLLAFDTWIADVFKYKGDKFDYAEWPLVFAMKRWYADCDAVASLAWKWAERNGYPAKYVSIKRVNLVGHAVCLVKVDGKWNMVDSTGIVDFTGWAHHYPHCKIIIRKTR</sequence>
<dbReference type="InterPro" id="IPR038765">
    <property type="entry name" value="Papain-like_cys_pep_sf"/>
</dbReference>
<dbReference type="EMBL" id="MT144857">
    <property type="protein sequence ID" value="QJI00509.1"/>
    <property type="molecule type" value="Genomic_DNA"/>
</dbReference>
<accession>A0A6M3XRI2</accession>
<name>A0A6M3XRI2_9ZZZZ</name>
<evidence type="ECO:0000313" key="1">
    <source>
        <dbReference type="EMBL" id="QJI00509.1"/>
    </source>
</evidence>